<sequence>MYSRNKYLLKNIGVLALSSFSSRVLLFLLIPVYTSYLTTKEVGVYDLILSTVTILSPILTCNISSGVMRFFLDPSISKHDVSIVGFRYLLLGLFISFILILLCRKYSSVITDYSVYIFLFTFFFTVNHFLICFAKGLEAVSALAVASFFEASSLLLGSVVLLRYLNLALEGFFLAAIISKVISSVCLFTILRVYKFVKIKDIMGLNNVCTFNSIGPNHNSTNSLQWQMLSYSIPIIATYIGWWINSTAGRYLVAFFLGVGANGILSVAYKIPQIVNLFHTVFIQAWQITAIKEWDSDDSKVYYGKMFLLNSFVLNMVGAFTILFTSAICSLIFSSNFYNARFYIPFLIISVIINSVAGFLGPILSAKKNSKALAYSAFLGTVTNLFFAVIFIYFCGTQGACFAAVISSLSIYIVRKFAVESDIIIPHYWTLYVTWSLLMAEAFIEIYTDYIWVESLIVIIIIIVNNKEFSLVTKKGWDICNNLYHNLKKIE</sequence>
<feature type="transmembrane region" description="Helical" evidence="6">
    <location>
        <begin position="84"/>
        <end position="107"/>
    </location>
</feature>
<dbReference type="Pfam" id="PF01943">
    <property type="entry name" value="Polysacc_synt"/>
    <property type="match status" value="1"/>
</dbReference>
<feature type="transmembrane region" description="Helical" evidence="6">
    <location>
        <begin position="113"/>
        <end position="133"/>
    </location>
</feature>
<name>A0A662ZFB0_9GAMM</name>
<feature type="transmembrane region" description="Helical" evidence="6">
    <location>
        <begin position="372"/>
        <end position="391"/>
    </location>
</feature>
<feature type="transmembrane region" description="Helical" evidence="6">
    <location>
        <begin position="171"/>
        <end position="194"/>
    </location>
</feature>
<feature type="transmembrane region" description="Helical" evidence="6">
    <location>
        <begin position="251"/>
        <end position="269"/>
    </location>
</feature>
<evidence type="ECO:0000256" key="2">
    <source>
        <dbReference type="ARBA" id="ARBA00022475"/>
    </source>
</evidence>
<feature type="transmembrane region" description="Helical" evidence="6">
    <location>
        <begin position="426"/>
        <end position="444"/>
    </location>
</feature>
<proteinExistence type="predicted"/>
<dbReference type="RefSeq" id="WP_074842002.1">
    <property type="nucleotide sequence ID" value="NZ_CP047056.1"/>
</dbReference>
<dbReference type="PANTHER" id="PTHR30250:SF11">
    <property type="entry name" value="O-ANTIGEN TRANSPORTER-RELATED"/>
    <property type="match status" value="1"/>
</dbReference>
<evidence type="ECO:0000256" key="1">
    <source>
        <dbReference type="ARBA" id="ARBA00004651"/>
    </source>
</evidence>
<comment type="subcellular location">
    <subcellularLocation>
        <location evidence="1">Cell membrane</location>
        <topology evidence="1">Multi-pass membrane protein</topology>
    </subcellularLocation>
</comment>
<organism evidence="7 8">
    <name type="scientific">Succinivibrio dextrinosolvens</name>
    <dbReference type="NCBI Taxonomy" id="83771"/>
    <lineage>
        <taxon>Bacteria</taxon>
        <taxon>Pseudomonadati</taxon>
        <taxon>Pseudomonadota</taxon>
        <taxon>Gammaproteobacteria</taxon>
        <taxon>Aeromonadales</taxon>
        <taxon>Succinivibrionaceae</taxon>
        <taxon>Succinivibrio</taxon>
    </lineage>
</organism>
<evidence type="ECO:0000256" key="3">
    <source>
        <dbReference type="ARBA" id="ARBA00022692"/>
    </source>
</evidence>
<evidence type="ECO:0000313" key="8">
    <source>
        <dbReference type="Proteomes" id="UP000243374"/>
    </source>
</evidence>
<gene>
    <name evidence="7" type="ORF">SAMN04487865_11411</name>
</gene>
<keyword evidence="5 6" id="KW-0472">Membrane</keyword>
<feature type="transmembrane region" description="Helical" evidence="6">
    <location>
        <begin position="48"/>
        <end position="72"/>
    </location>
</feature>
<dbReference type="InterPro" id="IPR050833">
    <property type="entry name" value="Poly_Biosynth_Transport"/>
</dbReference>
<feature type="transmembrane region" description="Helical" evidence="6">
    <location>
        <begin position="140"/>
        <end position="165"/>
    </location>
</feature>
<feature type="transmembrane region" description="Helical" evidence="6">
    <location>
        <begin position="312"/>
        <end position="334"/>
    </location>
</feature>
<feature type="transmembrane region" description="Helical" evidence="6">
    <location>
        <begin position="340"/>
        <end position="360"/>
    </location>
</feature>
<evidence type="ECO:0000256" key="5">
    <source>
        <dbReference type="ARBA" id="ARBA00023136"/>
    </source>
</evidence>
<dbReference type="Proteomes" id="UP000243374">
    <property type="component" value="Unassembled WGS sequence"/>
</dbReference>
<evidence type="ECO:0000256" key="4">
    <source>
        <dbReference type="ARBA" id="ARBA00022989"/>
    </source>
</evidence>
<dbReference type="InterPro" id="IPR002797">
    <property type="entry name" value="Polysacc_synth"/>
</dbReference>
<reference evidence="7 8" key="1">
    <citation type="submission" date="2016-10" db="EMBL/GenBank/DDBJ databases">
        <authorList>
            <person name="Varghese N."/>
            <person name="Submissions S."/>
        </authorList>
    </citation>
    <scope>NUCLEOTIDE SEQUENCE [LARGE SCALE GENOMIC DNA]</scope>
    <source>
        <strain evidence="7 8">22B</strain>
    </source>
</reference>
<feature type="transmembrane region" description="Helical" evidence="6">
    <location>
        <begin position="450"/>
        <end position="466"/>
    </location>
</feature>
<evidence type="ECO:0000313" key="7">
    <source>
        <dbReference type="EMBL" id="SFK61087.1"/>
    </source>
</evidence>
<feature type="transmembrane region" description="Helical" evidence="6">
    <location>
        <begin position="228"/>
        <end position="245"/>
    </location>
</feature>
<dbReference type="PANTHER" id="PTHR30250">
    <property type="entry name" value="PST FAMILY PREDICTED COLANIC ACID TRANSPORTER"/>
    <property type="match status" value="1"/>
</dbReference>
<feature type="transmembrane region" description="Helical" evidence="6">
    <location>
        <begin position="12"/>
        <end position="36"/>
    </location>
</feature>
<dbReference type="EMBL" id="FOSF01000141">
    <property type="protein sequence ID" value="SFK61087.1"/>
    <property type="molecule type" value="Genomic_DNA"/>
</dbReference>
<protein>
    <submittedName>
        <fullName evidence="7">Membrane protein involved in the export of O-antigen and teichoic acid</fullName>
    </submittedName>
</protein>
<keyword evidence="4 6" id="KW-1133">Transmembrane helix</keyword>
<accession>A0A662ZFB0</accession>
<dbReference type="OrthoDB" id="103403at2"/>
<dbReference type="AlphaFoldDB" id="A0A662ZFB0"/>
<dbReference type="GO" id="GO:0005886">
    <property type="term" value="C:plasma membrane"/>
    <property type="evidence" value="ECO:0007669"/>
    <property type="project" value="UniProtKB-SubCell"/>
</dbReference>
<keyword evidence="8" id="KW-1185">Reference proteome</keyword>
<evidence type="ECO:0000256" key="6">
    <source>
        <dbReference type="SAM" id="Phobius"/>
    </source>
</evidence>
<keyword evidence="2" id="KW-1003">Cell membrane</keyword>
<keyword evidence="3 6" id="KW-0812">Transmembrane</keyword>